<dbReference type="EMBL" id="CAUYUJ010002072">
    <property type="protein sequence ID" value="CAK0799072.1"/>
    <property type="molecule type" value="Genomic_DNA"/>
</dbReference>
<sequence length="169" mass="17853">TASFASGARPRAQASRHSAGAGSARSSAWRRRRPRSVAPAECAAAIHTGPPPGASKFGGSATLTRPQGDPRQSAGAPACIFQRPTLRPSPATCRQTPFPQARLAAPTSPGLAGPAVWYLRAMRIFGPNSQIVPTCLTVCRGWAGFRKAPLPSQKPRRLLRNGAPWRPSK</sequence>
<name>A0ABN9Q7I4_9DINO</name>
<keyword evidence="3" id="KW-1185">Reference proteome</keyword>
<evidence type="ECO:0000313" key="3">
    <source>
        <dbReference type="Proteomes" id="UP001189429"/>
    </source>
</evidence>
<comment type="caution">
    <text evidence="2">The sequence shown here is derived from an EMBL/GenBank/DDBJ whole genome shotgun (WGS) entry which is preliminary data.</text>
</comment>
<feature type="compositionally biased region" description="Low complexity" evidence="1">
    <location>
        <begin position="11"/>
        <end position="27"/>
    </location>
</feature>
<gene>
    <name evidence="2" type="ORF">PCOR1329_LOCUS7625</name>
</gene>
<organism evidence="2 3">
    <name type="scientific">Prorocentrum cordatum</name>
    <dbReference type="NCBI Taxonomy" id="2364126"/>
    <lineage>
        <taxon>Eukaryota</taxon>
        <taxon>Sar</taxon>
        <taxon>Alveolata</taxon>
        <taxon>Dinophyceae</taxon>
        <taxon>Prorocentrales</taxon>
        <taxon>Prorocentraceae</taxon>
        <taxon>Prorocentrum</taxon>
    </lineage>
</organism>
<accession>A0ABN9Q7I4</accession>
<feature type="region of interest" description="Disordered" evidence="1">
    <location>
        <begin position="150"/>
        <end position="169"/>
    </location>
</feature>
<feature type="region of interest" description="Disordered" evidence="1">
    <location>
        <begin position="1"/>
        <end position="78"/>
    </location>
</feature>
<evidence type="ECO:0000256" key="1">
    <source>
        <dbReference type="SAM" id="MobiDB-lite"/>
    </source>
</evidence>
<dbReference type="Proteomes" id="UP001189429">
    <property type="component" value="Unassembled WGS sequence"/>
</dbReference>
<proteinExistence type="predicted"/>
<feature type="non-terminal residue" evidence="2">
    <location>
        <position position="1"/>
    </location>
</feature>
<reference evidence="2" key="1">
    <citation type="submission" date="2023-10" db="EMBL/GenBank/DDBJ databases">
        <authorList>
            <person name="Chen Y."/>
            <person name="Shah S."/>
            <person name="Dougan E. K."/>
            <person name="Thang M."/>
            <person name="Chan C."/>
        </authorList>
    </citation>
    <scope>NUCLEOTIDE SEQUENCE [LARGE SCALE GENOMIC DNA]</scope>
</reference>
<evidence type="ECO:0000313" key="2">
    <source>
        <dbReference type="EMBL" id="CAK0799072.1"/>
    </source>
</evidence>
<protein>
    <submittedName>
        <fullName evidence="2">Uncharacterized protein</fullName>
    </submittedName>
</protein>